<evidence type="ECO:0000259" key="1">
    <source>
        <dbReference type="Pfam" id="PF01425"/>
    </source>
</evidence>
<dbReference type="PANTHER" id="PTHR11895">
    <property type="entry name" value="TRANSAMIDASE"/>
    <property type="match status" value="1"/>
</dbReference>
<reference evidence="2" key="1">
    <citation type="submission" date="2015-10" db="EMBL/GenBank/DDBJ databases">
        <authorList>
            <person name="Gilbert D.G."/>
        </authorList>
    </citation>
    <scope>NUCLEOTIDE SEQUENCE</scope>
</reference>
<dbReference type="GO" id="GO:0050566">
    <property type="term" value="F:asparaginyl-tRNA synthase (glutamine-hydrolyzing) activity"/>
    <property type="evidence" value="ECO:0007669"/>
    <property type="project" value="UniProtKB-EC"/>
</dbReference>
<dbReference type="PANTHER" id="PTHR11895:SF7">
    <property type="entry name" value="GLUTAMYL-TRNA(GLN) AMIDOTRANSFERASE SUBUNIT A, MITOCHONDRIAL"/>
    <property type="match status" value="1"/>
</dbReference>
<dbReference type="Pfam" id="PF01425">
    <property type="entry name" value="Amidase"/>
    <property type="match status" value="1"/>
</dbReference>
<name>A0A161KG17_9ZZZZ</name>
<dbReference type="GO" id="GO:0016740">
    <property type="term" value="F:transferase activity"/>
    <property type="evidence" value="ECO:0007669"/>
    <property type="project" value="UniProtKB-KW"/>
</dbReference>
<dbReference type="InterPro" id="IPR000120">
    <property type="entry name" value="Amidase"/>
</dbReference>
<dbReference type="EMBL" id="FAXA01000450">
    <property type="protein sequence ID" value="CUV03667.1"/>
    <property type="molecule type" value="Genomic_DNA"/>
</dbReference>
<organism evidence="2">
    <name type="scientific">hydrothermal vent metagenome</name>
    <dbReference type="NCBI Taxonomy" id="652676"/>
    <lineage>
        <taxon>unclassified sequences</taxon>
        <taxon>metagenomes</taxon>
        <taxon>ecological metagenomes</taxon>
    </lineage>
</organism>
<dbReference type="InterPro" id="IPR023631">
    <property type="entry name" value="Amidase_dom"/>
</dbReference>
<dbReference type="GO" id="GO:0050567">
    <property type="term" value="F:glutaminyl-tRNA synthase (glutamine-hydrolyzing) activity"/>
    <property type="evidence" value="ECO:0007669"/>
    <property type="project" value="UniProtKB-EC"/>
</dbReference>
<dbReference type="EC" id="6.3.5.7" evidence="2"/>
<feature type="domain" description="Amidase" evidence="1">
    <location>
        <begin position="27"/>
        <end position="452"/>
    </location>
</feature>
<dbReference type="AlphaFoldDB" id="A0A161KG17"/>
<dbReference type="EC" id="6.3.5.6" evidence="2"/>
<evidence type="ECO:0000313" key="2">
    <source>
        <dbReference type="EMBL" id="CUV03667.1"/>
    </source>
</evidence>
<protein>
    <submittedName>
        <fullName evidence="2">Aspartyl-tRNA(Asn) amidotransferase subunit A @ Glutamyl-tRNA(Gln) amidotransferase subunit A</fullName>
        <ecNumber evidence="2">6.3.5.6</ecNumber>
        <ecNumber evidence="2">6.3.5.7</ecNumber>
    </submittedName>
</protein>
<keyword evidence="2" id="KW-0436">Ligase</keyword>
<accession>A0A161KG17</accession>
<proteinExistence type="predicted"/>
<sequence length="471" mass="50369">MDKKELPFLTASQLSNLIETKEVSPVEATEAYLDRIEEVDPKLNSYITITGEQAIESARQAEQEIAAGKHRGPLHGVPMAVKDQFNTAGVLTTGGSSILKDNVPSEDATVIAKLKEAGAVMLGKLNMSEFAMAEIYNHPYGTPRNPWDLERNPGTSSSGSGAATAAFLCSTSLGEDTGGSIRGPANFSGLVGLRPTHGRVSRYGVLGGSWSMDTVGPISRSVEDAAITIQAIAGYDTKDTYSWDVPVPDYRRALTGDIQGIKMGVIQERMDSPNLAPEFRETVAKAISVIGELGASSEDVSIPLAPNAGALTMSILNVEWANLHRPLFESNFDELDHNNKIRFLTGSIIPAQAYYKAQKIRAVLRQQILDALEEVDVLVLPTGPVTAPLVESVPGIESKEHSLTGLAGRISFTGPFNLAGTPAISVPCGFSAAGMPMGLQIVGKPFDEETVLKVAHAYEQNTDWHNCRAPI</sequence>
<dbReference type="InterPro" id="IPR036928">
    <property type="entry name" value="AS_sf"/>
</dbReference>
<gene>
    <name evidence="2" type="ORF">MGWOODY_Clf2125</name>
</gene>
<keyword evidence="2" id="KW-0808">Transferase</keyword>
<dbReference type="Gene3D" id="3.90.1300.10">
    <property type="entry name" value="Amidase signature (AS) domain"/>
    <property type="match status" value="1"/>
</dbReference>
<dbReference type="SUPFAM" id="SSF75304">
    <property type="entry name" value="Amidase signature (AS) enzymes"/>
    <property type="match status" value="1"/>
</dbReference>